<evidence type="ECO:0000256" key="1">
    <source>
        <dbReference type="SAM" id="MobiDB-lite"/>
    </source>
</evidence>
<feature type="region of interest" description="Disordered" evidence="1">
    <location>
        <begin position="1"/>
        <end position="119"/>
    </location>
</feature>
<feature type="compositionally biased region" description="Basic and acidic residues" evidence="1">
    <location>
        <begin position="110"/>
        <end position="119"/>
    </location>
</feature>
<dbReference type="EMBL" id="JAXQNO010000009">
    <property type="protein sequence ID" value="KAK4791420.1"/>
    <property type="molecule type" value="Genomic_DNA"/>
</dbReference>
<protein>
    <submittedName>
        <fullName evidence="2">Uncharacterized protein</fullName>
    </submittedName>
</protein>
<comment type="caution">
    <text evidence="2">The sequence shown here is derived from an EMBL/GenBank/DDBJ whole genome shotgun (WGS) entry which is preliminary data.</text>
</comment>
<evidence type="ECO:0000313" key="3">
    <source>
        <dbReference type="Proteomes" id="UP001346149"/>
    </source>
</evidence>
<keyword evidence="3" id="KW-1185">Reference proteome</keyword>
<organism evidence="2 3">
    <name type="scientific">Trapa natans</name>
    <name type="common">Water chestnut</name>
    <dbReference type="NCBI Taxonomy" id="22666"/>
    <lineage>
        <taxon>Eukaryota</taxon>
        <taxon>Viridiplantae</taxon>
        <taxon>Streptophyta</taxon>
        <taxon>Embryophyta</taxon>
        <taxon>Tracheophyta</taxon>
        <taxon>Spermatophyta</taxon>
        <taxon>Magnoliopsida</taxon>
        <taxon>eudicotyledons</taxon>
        <taxon>Gunneridae</taxon>
        <taxon>Pentapetalae</taxon>
        <taxon>rosids</taxon>
        <taxon>malvids</taxon>
        <taxon>Myrtales</taxon>
        <taxon>Lythraceae</taxon>
        <taxon>Trapa</taxon>
    </lineage>
</organism>
<name>A0AAN7R7W2_TRANT</name>
<evidence type="ECO:0000313" key="2">
    <source>
        <dbReference type="EMBL" id="KAK4791420.1"/>
    </source>
</evidence>
<dbReference type="AlphaFoldDB" id="A0AAN7R7W2"/>
<feature type="compositionally biased region" description="Basic and acidic residues" evidence="1">
    <location>
        <begin position="82"/>
        <end position="99"/>
    </location>
</feature>
<proteinExistence type="predicted"/>
<gene>
    <name evidence="2" type="ORF">SAY86_031833</name>
</gene>
<accession>A0AAN7R7W2</accession>
<reference evidence="2 3" key="1">
    <citation type="journal article" date="2023" name="Hortic Res">
        <title>Pangenome of water caltrop reveals structural variations and asymmetric subgenome divergence after allopolyploidization.</title>
        <authorList>
            <person name="Zhang X."/>
            <person name="Chen Y."/>
            <person name="Wang L."/>
            <person name="Yuan Y."/>
            <person name="Fang M."/>
            <person name="Shi L."/>
            <person name="Lu R."/>
            <person name="Comes H.P."/>
            <person name="Ma Y."/>
            <person name="Chen Y."/>
            <person name="Huang G."/>
            <person name="Zhou Y."/>
            <person name="Zheng Z."/>
            <person name="Qiu Y."/>
        </authorList>
    </citation>
    <scope>NUCLEOTIDE SEQUENCE [LARGE SCALE GENOMIC DNA]</scope>
    <source>
        <strain evidence="2">F231</strain>
    </source>
</reference>
<sequence>MVASPRQLKPQPASFQKQRELDRLQATPSVNFQLNSNQNEDRGRAGRRAAMQKRLLGQGMQREGNQELHIPNPAARMSSRQIPRDRDWPDDYGDSRGKTDQSTVEVADMEGGKGEREEE</sequence>
<dbReference type="Proteomes" id="UP001346149">
    <property type="component" value="Unassembled WGS sequence"/>
</dbReference>
<feature type="compositionally biased region" description="Polar residues" evidence="1">
    <location>
        <begin position="26"/>
        <end position="38"/>
    </location>
</feature>